<accession>A0A8S4E3K4</accession>
<name>A0A8S4E3K4_PLUXY</name>
<protein>
    <submittedName>
        <fullName evidence="1">(diamondback moth) hypothetical protein</fullName>
    </submittedName>
</protein>
<dbReference type="EMBL" id="CAJHNJ030000011">
    <property type="protein sequence ID" value="CAG9109445.1"/>
    <property type="molecule type" value="Genomic_DNA"/>
</dbReference>
<dbReference type="Proteomes" id="UP000653454">
    <property type="component" value="Unassembled WGS sequence"/>
</dbReference>
<dbReference type="AlphaFoldDB" id="A0A8S4E3K4"/>
<organism evidence="1 2">
    <name type="scientific">Plutella xylostella</name>
    <name type="common">Diamondback moth</name>
    <name type="synonym">Plutella maculipennis</name>
    <dbReference type="NCBI Taxonomy" id="51655"/>
    <lineage>
        <taxon>Eukaryota</taxon>
        <taxon>Metazoa</taxon>
        <taxon>Ecdysozoa</taxon>
        <taxon>Arthropoda</taxon>
        <taxon>Hexapoda</taxon>
        <taxon>Insecta</taxon>
        <taxon>Pterygota</taxon>
        <taxon>Neoptera</taxon>
        <taxon>Endopterygota</taxon>
        <taxon>Lepidoptera</taxon>
        <taxon>Glossata</taxon>
        <taxon>Ditrysia</taxon>
        <taxon>Yponomeutoidea</taxon>
        <taxon>Plutellidae</taxon>
        <taxon>Plutella</taxon>
    </lineage>
</organism>
<evidence type="ECO:0000313" key="1">
    <source>
        <dbReference type="EMBL" id="CAG9109445.1"/>
    </source>
</evidence>
<evidence type="ECO:0000313" key="2">
    <source>
        <dbReference type="Proteomes" id="UP000653454"/>
    </source>
</evidence>
<gene>
    <name evidence="1" type="ORF">PLXY2_LOCUS4183</name>
</gene>
<sequence length="83" mass="9323">MKIHAKGSEFDMEYPHLGMVGAPDAFRPPEKISDHSPHLNGAPLFTISGQFAYYKEIEHWFAQRSGTASLVRSFVDLESDLSQ</sequence>
<reference evidence="1" key="1">
    <citation type="submission" date="2020-11" db="EMBL/GenBank/DDBJ databases">
        <authorList>
            <person name="Whiteford S."/>
        </authorList>
    </citation>
    <scope>NUCLEOTIDE SEQUENCE</scope>
</reference>
<comment type="caution">
    <text evidence="1">The sequence shown here is derived from an EMBL/GenBank/DDBJ whole genome shotgun (WGS) entry which is preliminary data.</text>
</comment>
<proteinExistence type="predicted"/>
<keyword evidence="2" id="KW-1185">Reference proteome</keyword>